<keyword evidence="1" id="KW-0472">Membrane</keyword>
<gene>
    <name evidence="2" type="primary">p9</name>
</gene>
<proteinExistence type="predicted"/>
<protein>
    <submittedName>
        <fullName evidence="2">Putative transmembrane protein</fullName>
    </submittedName>
</protein>
<name>A0A0A8JCY0_9CLOS</name>
<organism evidence="2">
    <name type="scientific">Persimmon virus B</name>
    <dbReference type="NCBI Taxonomy" id="1493829"/>
    <lineage>
        <taxon>Viruses</taxon>
        <taxon>Riboviria</taxon>
        <taxon>Orthornavirae</taxon>
        <taxon>Kitrinoviricota</taxon>
        <taxon>Alsuviricetes</taxon>
        <taxon>Martellivirales</taxon>
        <taxon>Closteroviridae</taxon>
        <taxon>Olivavirus</taxon>
        <taxon>Olivavirus betadiospyri</taxon>
    </lineage>
</organism>
<sequence>MEFSVLDLLLIVLVYICVVYFYDYYLSNYNKFKRVYAVLKDVKQDNYRDYLELSDSEVPSRRERRRRSSVQVL</sequence>
<feature type="transmembrane region" description="Helical" evidence="1">
    <location>
        <begin position="6"/>
        <end position="26"/>
    </location>
</feature>
<keyword evidence="1" id="KW-1133">Transmembrane helix</keyword>
<evidence type="ECO:0000313" key="2">
    <source>
        <dbReference type="EMBL" id="BAQ08218.1"/>
    </source>
</evidence>
<accession>A0A0A8JCY0</accession>
<dbReference type="EMBL" id="AB923925">
    <property type="protein sequence ID" value="BAQ08218.1"/>
    <property type="molecule type" value="Genomic_RNA"/>
</dbReference>
<keyword evidence="1 2" id="KW-0812">Transmembrane</keyword>
<evidence type="ECO:0000256" key="1">
    <source>
        <dbReference type="SAM" id="Phobius"/>
    </source>
</evidence>
<reference evidence="2" key="1">
    <citation type="submission" date="2014-04" db="EMBL/GenBank/DDBJ databases">
        <title>An assemblage of novel putative closterovirus variants from American persimmon.</title>
        <authorList>
            <person name="Ito T."/>
            <person name="Sato A."/>
            <person name="Suzaki K."/>
        </authorList>
    </citation>
    <scope>NUCLEOTIDE SEQUENCE</scope>
    <source>
        <strain evidence="2">Variant 2</strain>
    </source>
</reference>